<feature type="compositionally biased region" description="Polar residues" evidence="3">
    <location>
        <begin position="445"/>
        <end position="467"/>
    </location>
</feature>
<feature type="compositionally biased region" description="Polar residues" evidence="3">
    <location>
        <begin position="491"/>
        <end position="500"/>
    </location>
</feature>
<dbReference type="GO" id="GO:0016853">
    <property type="term" value="F:isomerase activity"/>
    <property type="evidence" value="ECO:0007669"/>
    <property type="project" value="UniProtKB-KW"/>
</dbReference>
<dbReference type="PANTHER" id="PTHR21551">
    <property type="entry name" value="TOPOISOMERASE II-ASSOCIATED PROTEIN PAT1"/>
    <property type="match status" value="1"/>
</dbReference>
<feature type="region of interest" description="Disordered" evidence="3">
    <location>
        <begin position="516"/>
        <end position="557"/>
    </location>
</feature>
<dbReference type="EMBL" id="UYJE01010478">
    <property type="protein sequence ID" value="VDI83559.1"/>
    <property type="molecule type" value="Genomic_DNA"/>
</dbReference>
<evidence type="ECO:0000256" key="1">
    <source>
        <dbReference type="ARBA" id="ARBA00004201"/>
    </source>
</evidence>
<keyword evidence="4" id="KW-0413">Isomerase</keyword>
<feature type="region of interest" description="Disordered" evidence="3">
    <location>
        <begin position="1"/>
        <end position="31"/>
    </location>
</feature>
<dbReference type="GO" id="GO:0000290">
    <property type="term" value="P:deadenylation-dependent decapping of nuclear-transcribed mRNA"/>
    <property type="evidence" value="ECO:0007669"/>
    <property type="project" value="InterPro"/>
</dbReference>
<reference evidence="4" key="1">
    <citation type="submission" date="2018-11" db="EMBL/GenBank/DDBJ databases">
        <authorList>
            <person name="Alioto T."/>
            <person name="Alioto T."/>
        </authorList>
    </citation>
    <scope>NUCLEOTIDE SEQUENCE</scope>
</reference>
<feature type="compositionally biased region" description="Acidic residues" evidence="3">
    <location>
        <begin position="21"/>
        <end position="31"/>
    </location>
</feature>
<gene>
    <name evidence="4" type="ORF">MGAL_10B027313</name>
</gene>
<evidence type="ECO:0000256" key="3">
    <source>
        <dbReference type="SAM" id="MobiDB-lite"/>
    </source>
</evidence>
<proteinExistence type="predicted"/>
<feature type="region of interest" description="Disordered" evidence="3">
    <location>
        <begin position="182"/>
        <end position="202"/>
    </location>
</feature>
<dbReference type="OrthoDB" id="74835at2759"/>
<dbReference type="Proteomes" id="UP000596742">
    <property type="component" value="Unassembled WGS sequence"/>
</dbReference>
<protein>
    <submittedName>
        <fullName evidence="4">DNA topoisomerase 2-associated protein PAT1</fullName>
    </submittedName>
</protein>
<feature type="compositionally biased region" description="Basic and acidic residues" evidence="3">
    <location>
        <begin position="544"/>
        <end position="557"/>
    </location>
</feature>
<organism evidence="4 5">
    <name type="scientific">Mytilus galloprovincialis</name>
    <name type="common">Mediterranean mussel</name>
    <dbReference type="NCBI Taxonomy" id="29158"/>
    <lineage>
        <taxon>Eukaryota</taxon>
        <taxon>Metazoa</taxon>
        <taxon>Spiralia</taxon>
        <taxon>Lophotrochozoa</taxon>
        <taxon>Mollusca</taxon>
        <taxon>Bivalvia</taxon>
        <taxon>Autobranchia</taxon>
        <taxon>Pteriomorphia</taxon>
        <taxon>Mytilida</taxon>
        <taxon>Mytiloidea</taxon>
        <taxon>Mytilidae</taxon>
        <taxon>Mytilinae</taxon>
        <taxon>Mytilus</taxon>
    </lineage>
</organism>
<keyword evidence="2" id="KW-0963">Cytoplasm</keyword>
<dbReference type="GO" id="GO:0000932">
    <property type="term" value="C:P-body"/>
    <property type="evidence" value="ECO:0007669"/>
    <property type="project" value="UniProtKB-SubCell"/>
</dbReference>
<comment type="caution">
    <text evidence="4">The sequence shown here is derived from an EMBL/GenBank/DDBJ whole genome shotgun (WGS) entry which is preliminary data.</text>
</comment>
<name>A0A8B6HSB1_MYTGA</name>
<feature type="region of interest" description="Disordered" evidence="3">
    <location>
        <begin position="426"/>
        <end position="500"/>
    </location>
</feature>
<dbReference type="GO" id="GO:0033962">
    <property type="term" value="P:P-body assembly"/>
    <property type="evidence" value="ECO:0007669"/>
    <property type="project" value="TreeGrafter"/>
</dbReference>
<evidence type="ECO:0000313" key="4">
    <source>
        <dbReference type="EMBL" id="VDI83559.1"/>
    </source>
</evidence>
<dbReference type="InterPro" id="IPR039900">
    <property type="entry name" value="Pat1-like"/>
</dbReference>
<dbReference type="PANTHER" id="PTHR21551:SF0">
    <property type="entry name" value="PROTEIN ASSOCIATED WITH TOPO II RELATED-1, ISOFORM A"/>
    <property type="match status" value="1"/>
</dbReference>
<keyword evidence="5" id="KW-1185">Reference proteome</keyword>
<comment type="subcellular location">
    <subcellularLocation>
        <location evidence="1">Cytoplasm</location>
        <location evidence="1">P-body</location>
    </subcellularLocation>
</comment>
<evidence type="ECO:0000256" key="2">
    <source>
        <dbReference type="ARBA" id="ARBA00022490"/>
    </source>
</evidence>
<evidence type="ECO:0000313" key="5">
    <source>
        <dbReference type="Proteomes" id="UP000596742"/>
    </source>
</evidence>
<dbReference type="GO" id="GO:0003723">
    <property type="term" value="F:RNA binding"/>
    <property type="evidence" value="ECO:0007669"/>
    <property type="project" value="TreeGrafter"/>
</dbReference>
<sequence>MEDTFSKLKSGVSAVGANPPEYDDCEENDDDIDFLNDETFGGEIEAGFDWEEEHEKFAEVLEHDHPKHGHGMRDSGYGTTDKSYRSQEEYMEQSISQLVVDDEEDIEDPAILNVSKSYRIPKRETNIEDLFGPESPPAFLDAEHLVSPSSRNIWGSPTKESHMQKPVNNLQSLFDFAKASSTTVHRQHPSMSTPDQQRRSPQMIQKGHTLEELENQMLQRPPPTITRPVTAEELERAMRGEVPPPQMHQPPRPNVPPQYRGVPQMPMQHVQRPPQVYNQYPQSPLNVMNGRKSPLSGMPMSTPPTMVPQRMTEGHYSPITDMMGMTPPGRGAMITRVMEGRSSPLADVMGITPPRQNNMSPVMMGNSRQSPLGMMGLTPGRRTTPSPPTYSVSPLIMQSPLSQARLISPYARGQLLEMLANRGAPTAPIGIPRQMGRGSVPPNHSPYNSPAPHQQSPYTNRNNSYHSPANHHPSPTARFPIHPGLGHSPAGFSTPQPNSSMVKPVTLFDFIAPRIPHQHHHNENTDPRHTRGRGRGTYQNWGDKQNHPNYREQEHRENYRDRDYRQNRPYNNRRYYEYNADIEHRRMDDYAGLMTQKEKDWIIKIQLLQLQTDNPYIDDYYYTTFAIKKKALERQKQIENGEIDGKNLAELVIPAMAKLETRAYKPAQFEGSLGRLTTSSVHNPRQIIDLHAHDIHDEGQGQSANKDLRKARQLLMEIEKGYNLLLEVDDIEKKILALPDEAR</sequence>
<dbReference type="AlphaFoldDB" id="A0A8B6HSB1"/>
<accession>A0A8B6HSB1</accession>